<dbReference type="PANTHER" id="PTHR31865">
    <property type="entry name" value="OSJNBA0071G03.3 PROTEIN"/>
    <property type="match status" value="1"/>
</dbReference>
<dbReference type="AlphaFoldDB" id="A0A0A9BKF3"/>
<dbReference type="Pfam" id="PF07939">
    <property type="entry name" value="DUF1685"/>
    <property type="match status" value="1"/>
</dbReference>
<feature type="compositionally biased region" description="Basic residues" evidence="1">
    <location>
        <begin position="1"/>
        <end position="11"/>
    </location>
</feature>
<organism evidence="2">
    <name type="scientific">Arundo donax</name>
    <name type="common">Giant reed</name>
    <name type="synonym">Donax arundinaceus</name>
    <dbReference type="NCBI Taxonomy" id="35708"/>
    <lineage>
        <taxon>Eukaryota</taxon>
        <taxon>Viridiplantae</taxon>
        <taxon>Streptophyta</taxon>
        <taxon>Embryophyta</taxon>
        <taxon>Tracheophyta</taxon>
        <taxon>Spermatophyta</taxon>
        <taxon>Magnoliopsida</taxon>
        <taxon>Liliopsida</taxon>
        <taxon>Poales</taxon>
        <taxon>Poaceae</taxon>
        <taxon>PACMAD clade</taxon>
        <taxon>Arundinoideae</taxon>
        <taxon>Arundineae</taxon>
        <taxon>Arundo</taxon>
    </lineage>
</organism>
<name>A0A0A9BKF3_ARUDO</name>
<evidence type="ECO:0000256" key="1">
    <source>
        <dbReference type="SAM" id="MobiDB-lite"/>
    </source>
</evidence>
<protein>
    <submittedName>
        <fullName evidence="2">Uncharacterized protein</fullName>
    </submittedName>
</protein>
<sequence length="148" mass="16046">MSSARLVRKQRSWSPDTGRDAAWARRHAAGAEARRGRSVTEDDLDELRGCVDLGFGFHAGCGAWRSRLAETFPALDLYYAVHGAGEKAEPEPEQEACACGAAAWDSPSEESLIQSPMSLLSPGDPPETAKMRIKKWAQVVAMSVNNSN</sequence>
<feature type="region of interest" description="Disordered" evidence="1">
    <location>
        <begin position="1"/>
        <end position="41"/>
    </location>
</feature>
<proteinExistence type="predicted"/>
<reference evidence="2" key="2">
    <citation type="journal article" date="2015" name="Data Brief">
        <title>Shoot transcriptome of the giant reed, Arundo donax.</title>
        <authorList>
            <person name="Barrero R.A."/>
            <person name="Guerrero F.D."/>
            <person name="Moolhuijzen P."/>
            <person name="Goolsby J.A."/>
            <person name="Tidwell J."/>
            <person name="Bellgard S.E."/>
            <person name="Bellgard M.I."/>
        </authorList>
    </citation>
    <scope>NUCLEOTIDE SEQUENCE</scope>
    <source>
        <tissue evidence="2">Shoot tissue taken approximately 20 cm above the soil surface</tissue>
    </source>
</reference>
<dbReference type="InterPro" id="IPR012881">
    <property type="entry name" value="DUF1685"/>
</dbReference>
<dbReference type="PANTHER" id="PTHR31865:SF1">
    <property type="entry name" value="INSERTASE, PUTATIVE (DUF1685)-RELATED"/>
    <property type="match status" value="1"/>
</dbReference>
<dbReference type="EMBL" id="GBRH01235302">
    <property type="protein sequence ID" value="JAD62593.1"/>
    <property type="molecule type" value="Transcribed_RNA"/>
</dbReference>
<evidence type="ECO:0000313" key="2">
    <source>
        <dbReference type="EMBL" id="JAD62593.1"/>
    </source>
</evidence>
<reference evidence="2" key="1">
    <citation type="submission" date="2014-09" db="EMBL/GenBank/DDBJ databases">
        <authorList>
            <person name="Magalhaes I.L.F."/>
            <person name="Oliveira U."/>
            <person name="Santos F.R."/>
            <person name="Vidigal T.H.D.A."/>
            <person name="Brescovit A.D."/>
            <person name="Santos A.J."/>
        </authorList>
    </citation>
    <scope>NUCLEOTIDE SEQUENCE</scope>
    <source>
        <tissue evidence="2">Shoot tissue taken approximately 20 cm above the soil surface</tissue>
    </source>
</reference>
<accession>A0A0A9BKF3</accession>